<dbReference type="InterPro" id="IPR005265">
    <property type="entry name" value="HemJ-like"/>
</dbReference>
<dbReference type="HAMAP" id="MF_02239">
    <property type="entry name" value="HemJ"/>
    <property type="match status" value="1"/>
</dbReference>
<evidence type="ECO:0000256" key="12">
    <source>
        <dbReference type="ARBA" id="ARBA00023136"/>
    </source>
</evidence>
<comment type="similarity">
    <text evidence="3 14 15">Belongs to the HemJ family.</text>
</comment>
<evidence type="ECO:0000256" key="2">
    <source>
        <dbReference type="ARBA" id="ARBA00005073"/>
    </source>
</evidence>
<evidence type="ECO:0000256" key="3">
    <source>
        <dbReference type="ARBA" id="ARBA00006501"/>
    </source>
</evidence>
<dbReference type="PIRSF" id="PIRSF004638">
    <property type="entry name" value="UCP004638"/>
    <property type="match status" value="1"/>
</dbReference>
<evidence type="ECO:0000256" key="9">
    <source>
        <dbReference type="ARBA" id="ARBA00022989"/>
    </source>
</evidence>
<comment type="caution">
    <text evidence="16">The sequence shown here is derived from an EMBL/GenBank/DDBJ whole genome shotgun (WGS) entry which is preliminary data.</text>
</comment>
<comment type="subcellular location">
    <subcellularLocation>
        <location evidence="1 14">Cell membrane</location>
        <topology evidence="1 14">Multi-pass membrane protein</topology>
    </subcellularLocation>
</comment>
<sequence>MDNWLLWVKAFHVVADIAWMAGVLYLYRLLVYHKAETEAVVKQRLEVWERKLINAITRPAMVVAWLLGLILIWQQPYLLALPWMRAKLALAVLLTGATQMAIRYHRKLAGDKPVPGEKALRFLNEVPTLLMIGIVILVIVRPG</sequence>
<accession>A0A938BLT1</accession>
<evidence type="ECO:0000256" key="15">
    <source>
        <dbReference type="PIRNR" id="PIRNR004638"/>
    </source>
</evidence>
<feature type="transmembrane region" description="Helical" evidence="14">
    <location>
        <begin position="52"/>
        <end position="73"/>
    </location>
</feature>
<dbReference type="GO" id="GO:0070818">
    <property type="term" value="F:protoporphyrinogen oxidase activity"/>
    <property type="evidence" value="ECO:0007669"/>
    <property type="project" value="UniProtKB-UniRule"/>
</dbReference>
<keyword evidence="12 14" id="KW-0472">Membrane</keyword>
<comment type="cofactor">
    <cofactor evidence="14 15">
        <name>heme b</name>
        <dbReference type="ChEBI" id="CHEBI:60344"/>
    </cofactor>
    <text evidence="14 15">Binds 1 heme b (iron(II)-protoporphyrin IX) group per subunit.</text>
</comment>
<evidence type="ECO:0000256" key="7">
    <source>
        <dbReference type="ARBA" id="ARBA00022692"/>
    </source>
</evidence>
<evidence type="ECO:0000256" key="13">
    <source>
        <dbReference type="ARBA" id="ARBA00048390"/>
    </source>
</evidence>
<evidence type="ECO:0000256" key="14">
    <source>
        <dbReference type="HAMAP-Rule" id="MF_02239"/>
    </source>
</evidence>
<comment type="caution">
    <text evidence="14">Lacks conserved residue(s) required for the propagation of feature annotation.</text>
</comment>
<dbReference type="PANTHER" id="PTHR40255">
    <property type="entry name" value="UPF0093 MEMBRANE PROTEIN SLR1790"/>
    <property type="match status" value="1"/>
</dbReference>
<evidence type="ECO:0000256" key="6">
    <source>
        <dbReference type="ARBA" id="ARBA00022617"/>
    </source>
</evidence>
<evidence type="ECO:0000313" key="16">
    <source>
        <dbReference type="EMBL" id="MBM3273573.1"/>
    </source>
</evidence>
<feature type="binding site" description="axial binding residue" evidence="14">
    <location>
        <position position="87"/>
    </location>
    <ligand>
        <name>heme</name>
        <dbReference type="ChEBI" id="CHEBI:30413"/>
    </ligand>
    <ligandPart>
        <name>Fe</name>
        <dbReference type="ChEBI" id="CHEBI:18248"/>
    </ligandPart>
</feature>
<protein>
    <recommendedName>
        <fullName evidence="4 14">Protoporphyrinogen IX oxidase</fullName>
        <shortName evidence="14">PPO</shortName>
        <ecNumber evidence="14 15">1.3.99.-</ecNumber>
    </recommendedName>
</protein>
<feature type="transmembrane region" description="Helical" evidence="14">
    <location>
        <begin position="122"/>
        <end position="140"/>
    </location>
</feature>
<dbReference type="EC" id="1.3.99.-" evidence="14 15"/>
<keyword evidence="5 14" id="KW-1003">Cell membrane</keyword>
<evidence type="ECO:0000313" key="17">
    <source>
        <dbReference type="Proteomes" id="UP000703893"/>
    </source>
</evidence>
<reference evidence="16 17" key="1">
    <citation type="submission" date="2019-03" db="EMBL/GenBank/DDBJ databases">
        <title>Lake Tanganyika Metagenome-Assembled Genomes (MAGs).</title>
        <authorList>
            <person name="Tran P."/>
        </authorList>
    </citation>
    <scope>NUCLEOTIDE SEQUENCE [LARGE SCALE GENOMIC DNA]</scope>
    <source>
        <strain evidence="16">K_DeepCast_65m_m2_236</strain>
    </source>
</reference>
<keyword evidence="10 14" id="KW-0560">Oxidoreductase</keyword>
<dbReference type="Pfam" id="PF03653">
    <property type="entry name" value="UPF0093"/>
    <property type="match status" value="1"/>
</dbReference>
<keyword evidence="11 14" id="KW-0408">Iron</keyword>
<evidence type="ECO:0000256" key="10">
    <source>
        <dbReference type="ARBA" id="ARBA00023002"/>
    </source>
</evidence>
<keyword evidence="9 14" id="KW-1133">Transmembrane helix</keyword>
<keyword evidence="7 14" id="KW-0812">Transmembrane</keyword>
<dbReference type="GO" id="GO:0046872">
    <property type="term" value="F:metal ion binding"/>
    <property type="evidence" value="ECO:0007669"/>
    <property type="project" value="UniProtKB-UniRule"/>
</dbReference>
<feature type="binding site" description="axial binding residue" evidence="14">
    <location>
        <position position="12"/>
    </location>
    <ligand>
        <name>heme</name>
        <dbReference type="ChEBI" id="CHEBI:30413"/>
    </ligand>
    <ligandPart>
        <name>Fe</name>
        <dbReference type="ChEBI" id="CHEBI:18248"/>
    </ligandPart>
</feature>
<dbReference type="PANTHER" id="PTHR40255:SF1">
    <property type="entry name" value="PROTOPORPHYRINOGEN IX OXIDASE"/>
    <property type="match status" value="1"/>
</dbReference>
<feature type="transmembrane region" description="Helical" evidence="14">
    <location>
        <begin position="6"/>
        <end position="31"/>
    </location>
</feature>
<evidence type="ECO:0000256" key="8">
    <source>
        <dbReference type="ARBA" id="ARBA00022723"/>
    </source>
</evidence>
<dbReference type="Proteomes" id="UP000703893">
    <property type="component" value="Unassembled WGS sequence"/>
</dbReference>
<proteinExistence type="inferred from homology"/>
<gene>
    <name evidence="16" type="ORF">FJZ00_00365</name>
</gene>
<comment type="pathway">
    <text evidence="2 14 15">Porphyrin-containing compound metabolism; protoporphyrin-IX biosynthesis; protoporphyrin-IX from protoporphyrinogen-IX: step 1/1.</text>
</comment>
<keyword evidence="8 14" id="KW-0479">Metal-binding</keyword>
<evidence type="ECO:0000256" key="1">
    <source>
        <dbReference type="ARBA" id="ARBA00004651"/>
    </source>
</evidence>
<comment type="catalytic activity">
    <reaction evidence="13 14 15">
        <text>protoporphyrinogen IX + 3 A = protoporphyrin IX + 3 AH2</text>
        <dbReference type="Rhea" id="RHEA:62000"/>
        <dbReference type="ChEBI" id="CHEBI:13193"/>
        <dbReference type="ChEBI" id="CHEBI:17499"/>
        <dbReference type="ChEBI" id="CHEBI:57306"/>
        <dbReference type="ChEBI" id="CHEBI:57307"/>
    </reaction>
</comment>
<organism evidence="16 17">
    <name type="scientific">Candidatus Tanganyikabacteria bacterium</name>
    <dbReference type="NCBI Taxonomy" id="2961651"/>
    <lineage>
        <taxon>Bacteria</taxon>
        <taxon>Bacillati</taxon>
        <taxon>Candidatus Sericytochromatia</taxon>
        <taxon>Candidatus Tanganyikabacteria</taxon>
    </lineage>
</organism>
<dbReference type="AlphaFoldDB" id="A0A938BLT1"/>
<dbReference type="EMBL" id="VGJX01000008">
    <property type="protein sequence ID" value="MBM3273573.1"/>
    <property type="molecule type" value="Genomic_DNA"/>
</dbReference>
<evidence type="ECO:0000256" key="4">
    <source>
        <dbReference type="ARBA" id="ARBA00017504"/>
    </source>
</evidence>
<dbReference type="GO" id="GO:0005886">
    <property type="term" value="C:plasma membrane"/>
    <property type="evidence" value="ECO:0007669"/>
    <property type="project" value="UniProtKB-SubCell"/>
</dbReference>
<comment type="subunit">
    <text evidence="14">Homodimer.</text>
</comment>
<evidence type="ECO:0000256" key="11">
    <source>
        <dbReference type="ARBA" id="ARBA00023004"/>
    </source>
</evidence>
<dbReference type="GO" id="GO:0006782">
    <property type="term" value="P:protoporphyrinogen IX biosynthetic process"/>
    <property type="evidence" value="ECO:0007669"/>
    <property type="project" value="UniProtKB-UniRule"/>
</dbReference>
<name>A0A938BLT1_9BACT</name>
<evidence type="ECO:0000256" key="5">
    <source>
        <dbReference type="ARBA" id="ARBA00022475"/>
    </source>
</evidence>
<comment type="function">
    <text evidence="14 15">Catalyzes the oxidation of protoporphyrinogen IX to protoporphyrin IX.</text>
</comment>
<keyword evidence="6 14" id="KW-0349">Heme</keyword>